<dbReference type="PANTHER" id="PTHR43046:SF14">
    <property type="entry name" value="MUTT_NUDIX FAMILY PROTEIN"/>
    <property type="match status" value="1"/>
</dbReference>
<dbReference type="Proteomes" id="UP000315439">
    <property type="component" value="Unassembled WGS sequence"/>
</dbReference>
<evidence type="ECO:0000256" key="2">
    <source>
        <dbReference type="ARBA" id="ARBA00022801"/>
    </source>
</evidence>
<dbReference type="PROSITE" id="PS51462">
    <property type="entry name" value="NUDIX"/>
    <property type="match status" value="1"/>
</dbReference>
<dbReference type="EMBL" id="VIKS01000003">
    <property type="protein sequence ID" value="TQV88743.1"/>
    <property type="molecule type" value="Genomic_DNA"/>
</dbReference>
<dbReference type="PRINTS" id="PR00502">
    <property type="entry name" value="NUDIXFAMILY"/>
</dbReference>
<evidence type="ECO:0000256" key="3">
    <source>
        <dbReference type="RuleBase" id="RU003476"/>
    </source>
</evidence>
<keyword evidence="2 3" id="KW-0378">Hydrolase</keyword>
<dbReference type="GO" id="GO:0016787">
    <property type="term" value="F:hydrolase activity"/>
    <property type="evidence" value="ECO:0007669"/>
    <property type="project" value="UniProtKB-KW"/>
</dbReference>
<gene>
    <name evidence="5" type="ORF">FLL46_04215</name>
</gene>
<dbReference type="InterPro" id="IPR015797">
    <property type="entry name" value="NUDIX_hydrolase-like_dom_sf"/>
</dbReference>
<dbReference type="Pfam" id="PF00293">
    <property type="entry name" value="NUDIX"/>
    <property type="match status" value="1"/>
</dbReference>
<evidence type="ECO:0000313" key="6">
    <source>
        <dbReference type="Proteomes" id="UP000315439"/>
    </source>
</evidence>
<dbReference type="InterPro" id="IPR020084">
    <property type="entry name" value="NUDIX_hydrolase_CS"/>
</dbReference>
<reference evidence="5 6" key="1">
    <citation type="submission" date="2019-07" db="EMBL/GenBank/DDBJ databases">
        <title>Draft genome for Aliikangiella sp. M105.</title>
        <authorList>
            <person name="Wang G."/>
        </authorList>
    </citation>
    <scope>NUCLEOTIDE SEQUENCE [LARGE SCALE GENOMIC DNA]</scope>
    <source>
        <strain evidence="5 6">M105</strain>
    </source>
</reference>
<sequence length="151" mass="17919">MKTRQCARLMIVNEQQELLLFQYKDEHKAEPFWATAGGELKEGETYREAAKRELYEETGLRNNIGELLKENEDIFAVARSVPALWQEKYYLVNCSSDSKVFAAEWTDEEKTTIQKWKWWSLEAMKSEESQSFKPEWLPKLFDRIVERETAQ</sequence>
<dbReference type="CDD" id="cd04685">
    <property type="entry name" value="NUDIX_Hydrolase"/>
    <property type="match status" value="1"/>
</dbReference>
<comment type="similarity">
    <text evidence="3">Belongs to the Nudix hydrolase family.</text>
</comment>
<keyword evidence="6" id="KW-1185">Reference proteome</keyword>
<dbReference type="RefSeq" id="WP_142892196.1">
    <property type="nucleotide sequence ID" value="NZ_ML660161.1"/>
</dbReference>
<dbReference type="Gene3D" id="3.90.79.10">
    <property type="entry name" value="Nucleoside Triphosphate Pyrophosphohydrolase"/>
    <property type="match status" value="1"/>
</dbReference>
<comment type="caution">
    <text evidence="5">The sequence shown here is derived from an EMBL/GenBank/DDBJ whole genome shotgun (WGS) entry which is preliminary data.</text>
</comment>
<evidence type="ECO:0000259" key="4">
    <source>
        <dbReference type="PROSITE" id="PS51462"/>
    </source>
</evidence>
<proteinExistence type="inferred from homology"/>
<dbReference type="PROSITE" id="PS00893">
    <property type="entry name" value="NUDIX_BOX"/>
    <property type="match status" value="1"/>
</dbReference>
<name>A0A545UH47_9GAMM</name>
<dbReference type="InterPro" id="IPR000086">
    <property type="entry name" value="NUDIX_hydrolase_dom"/>
</dbReference>
<organism evidence="5 6">
    <name type="scientific">Aliikangiella coralliicola</name>
    <dbReference type="NCBI Taxonomy" id="2592383"/>
    <lineage>
        <taxon>Bacteria</taxon>
        <taxon>Pseudomonadati</taxon>
        <taxon>Pseudomonadota</taxon>
        <taxon>Gammaproteobacteria</taxon>
        <taxon>Oceanospirillales</taxon>
        <taxon>Pleioneaceae</taxon>
        <taxon>Aliikangiella</taxon>
    </lineage>
</organism>
<dbReference type="PANTHER" id="PTHR43046">
    <property type="entry name" value="GDP-MANNOSE MANNOSYL HYDROLASE"/>
    <property type="match status" value="1"/>
</dbReference>
<dbReference type="SUPFAM" id="SSF55811">
    <property type="entry name" value="Nudix"/>
    <property type="match status" value="1"/>
</dbReference>
<evidence type="ECO:0000313" key="5">
    <source>
        <dbReference type="EMBL" id="TQV88743.1"/>
    </source>
</evidence>
<dbReference type="InterPro" id="IPR020476">
    <property type="entry name" value="Nudix_hydrolase"/>
</dbReference>
<comment type="cofactor">
    <cofactor evidence="1">
        <name>Mg(2+)</name>
        <dbReference type="ChEBI" id="CHEBI:18420"/>
    </cofactor>
</comment>
<evidence type="ECO:0000256" key="1">
    <source>
        <dbReference type="ARBA" id="ARBA00001946"/>
    </source>
</evidence>
<dbReference type="OrthoDB" id="517136at2"/>
<dbReference type="AlphaFoldDB" id="A0A545UH47"/>
<feature type="domain" description="Nudix hydrolase" evidence="4">
    <location>
        <begin position="2"/>
        <end position="142"/>
    </location>
</feature>
<accession>A0A545UH47</accession>
<protein>
    <submittedName>
        <fullName evidence="5">NUDIX domain-containing protein</fullName>
    </submittedName>
</protein>